<accession>A0A9N9T2W9</accession>
<evidence type="ECO:0000313" key="2">
    <source>
        <dbReference type="EMBL" id="CAG9834395.1"/>
    </source>
</evidence>
<dbReference type="OrthoDB" id="8045193at2759"/>
<keyword evidence="3" id="KW-1185">Reference proteome</keyword>
<evidence type="ECO:0000256" key="1">
    <source>
        <dbReference type="SAM" id="MobiDB-lite"/>
    </source>
</evidence>
<evidence type="ECO:0000313" key="3">
    <source>
        <dbReference type="Proteomes" id="UP001153709"/>
    </source>
</evidence>
<dbReference type="Proteomes" id="UP001153709">
    <property type="component" value="Chromosome 5"/>
</dbReference>
<sequence>MNSRAHRLVQLACEQQKTAELLDLKLTTEPSSHTEIQIPSGSEVIATNDQLDISDNSSLSYHPETSEEDSQESDHEEGLQNSFVLSFYQPKKDQCTKCNTYNASLDKSDLENKWQAHKNRENEALQLNLSDKIRAEEDQGKTFRSISLNLQSILTFPFAGNSAIFYKRKLNAFNFTIFEPHSRHTSKKLQQPNPNIEITEQRKADLTLAKTSYLEKKKEMSLHEEKVAFASFDLEKCLPTPFLNNSVSFYKRSLWTYNHTFYTISNKKATPICYMWDESVAERGGKEIASCLWAYLQSLPTCTEVVNFFSDTCPGQNRNIYIAVMFSFFMMRLAQNKDNDFAHNFMTINQKFLEPGHVHIEADTIHALIERGRQT</sequence>
<protein>
    <submittedName>
        <fullName evidence="2">Uncharacterized protein</fullName>
    </submittedName>
</protein>
<reference evidence="2" key="1">
    <citation type="submission" date="2022-01" db="EMBL/GenBank/DDBJ databases">
        <authorList>
            <person name="King R."/>
        </authorList>
    </citation>
    <scope>NUCLEOTIDE SEQUENCE</scope>
</reference>
<dbReference type="PANTHER" id="PTHR10773">
    <property type="entry name" value="DNA-DIRECTED RNA POLYMERASES I, II, AND III SUBUNIT RPABC2"/>
    <property type="match status" value="1"/>
</dbReference>
<dbReference type="EMBL" id="OU898280">
    <property type="protein sequence ID" value="CAG9834395.1"/>
    <property type="molecule type" value="Genomic_DNA"/>
</dbReference>
<proteinExistence type="predicted"/>
<dbReference type="AlphaFoldDB" id="A0A9N9T2W9"/>
<gene>
    <name evidence="2" type="ORF">DIABBA_LOCUS7699</name>
</gene>
<dbReference type="PANTHER" id="PTHR10773:SF19">
    <property type="match status" value="1"/>
</dbReference>
<name>A0A9N9T2W9_DIABA</name>
<organism evidence="2 3">
    <name type="scientific">Diabrotica balteata</name>
    <name type="common">Banded cucumber beetle</name>
    <dbReference type="NCBI Taxonomy" id="107213"/>
    <lineage>
        <taxon>Eukaryota</taxon>
        <taxon>Metazoa</taxon>
        <taxon>Ecdysozoa</taxon>
        <taxon>Arthropoda</taxon>
        <taxon>Hexapoda</taxon>
        <taxon>Insecta</taxon>
        <taxon>Pterygota</taxon>
        <taxon>Neoptera</taxon>
        <taxon>Endopterygota</taxon>
        <taxon>Coleoptera</taxon>
        <taxon>Polyphaga</taxon>
        <taxon>Cucujiformia</taxon>
        <taxon>Chrysomeloidea</taxon>
        <taxon>Chrysomelidae</taxon>
        <taxon>Galerucinae</taxon>
        <taxon>Diabroticina</taxon>
        <taxon>Diabroticites</taxon>
        <taxon>Diabrotica</taxon>
    </lineage>
</organism>
<feature type="region of interest" description="Disordered" evidence="1">
    <location>
        <begin position="54"/>
        <end position="76"/>
    </location>
</feature>